<organism evidence="2 3">
    <name type="scientific">Eragrostis curvula</name>
    <name type="common">weeping love grass</name>
    <dbReference type="NCBI Taxonomy" id="38414"/>
    <lineage>
        <taxon>Eukaryota</taxon>
        <taxon>Viridiplantae</taxon>
        <taxon>Streptophyta</taxon>
        <taxon>Embryophyta</taxon>
        <taxon>Tracheophyta</taxon>
        <taxon>Spermatophyta</taxon>
        <taxon>Magnoliopsida</taxon>
        <taxon>Liliopsida</taxon>
        <taxon>Poales</taxon>
        <taxon>Poaceae</taxon>
        <taxon>PACMAD clade</taxon>
        <taxon>Chloridoideae</taxon>
        <taxon>Eragrostideae</taxon>
        <taxon>Eragrostidinae</taxon>
        <taxon>Eragrostis</taxon>
    </lineage>
</organism>
<dbReference type="Proteomes" id="UP000324897">
    <property type="component" value="Chromosome 7"/>
</dbReference>
<proteinExistence type="predicted"/>
<reference evidence="2 3" key="1">
    <citation type="journal article" date="2019" name="Sci. Rep.">
        <title>A high-quality genome of Eragrostis curvula grass provides insights into Poaceae evolution and supports new strategies to enhance forage quality.</title>
        <authorList>
            <person name="Carballo J."/>
            <person name="Santos B.A.C.M."/>
            <person name="Zappacosta D."/>
            <person name="Garbus I."/>
            <person name="Selva J.P."/>
            <person name="Gallo C.A."/>
            <person name="Diaz A."/>
            <person name="Albertini E."/>
            <person name="Caccamo M."/>
            <person name="Echenique V."/>
        </authorList>
    </citation>
    <scope>NUCLEOTIDE SEQUENCE [LARGE SCALE GENOMIC DNA]</scope>
    <source>
        <strain evidence="3">cv. Victoria</strain>
        <tissue evidence="2">Leaf</tissue>
    </source>
</reference>
<dbReference type="PANTHER" id="PTHR33086:SF98">
    <property type="entry name" value="OS05G0468200 PROTEIN"/>
    <property type="match status" value="1"/>
</dbReference>
<dbReference type="OrthoDB" id="685688at2759"/>
<feature type="domain" description="DUF1618" evidence="1">
    <location>
        <begin position="264"/>
        <end position="341"/>
    </location>
</feature>
<comment type="caution">
    <text evidence="2">The sequence shown here is derived from an EMBL/GenBank/DDBJ whole genome shotgun (WGS) entry which is preliminary data.</text>
</comment>
<keyword evidence="3" id="KW-1185">Reference proteome</keyword>
<accession>A0A5J9U7Z6</accession>
<dbReference type="Gramene" id="TVU19822">
    <property type="protein sequence ID" value="TVU19822"/>
    <property type="gene ID" value="EJB05_35995"/>
</dbReference>
<feature type="non-terminal residue" evidence="2">
    <location>
        <position position="1"/>
    </location>
</feature>
<evidence type="ECO:0000313" key="3">
    <source>
        <dbReference type="Proteomes" id="UP000324897"/>
    </source>
</evidence>
<dbReference type="InterPro" id="IPR011676">
    <property type="entry name" value="DUF1618"/>
</dbReference>
<evidence type="ECO:0000313" key="2">
    <source>
        <dbReference type="EMBL" id="TVU19822.1"/>
    </source>
</evidence>
<gene>
    <name evidence="2" type="ORF">EJB05_35995</name>
</gene>
<dbReference type="EMBL" id="RWGY01000029">
    <property type="protein sequence ID" value="TVU19822.1"/>
    <property type="molecule type" value="Genomic_DNA"/>
</dbReference>
<name>A0A5J9U7Z6_9POAL</name>
<evidence type="ECO:0000259" key="1">
    <source>
        <dbReference type="Pfam" id="PF07762"/>
    </source>
</evidence>
<dbReference type="PANTHER" id="PTHR33086">
    <property type="entry name" value="OS05G0468200 PROTEIN-RELATED"/>
    <property type="match status" value="1"/>
</dbReference>
<dbReference type="Pfam" id="PF07762">
    <property type="entry name" value="DUF1618"/>
    <property type="match status" value="1"/>
</dbReference>
<dbReference type="AlphaFoldDB" id="A0A5J9U7Z6"/>
<sequence length="440" mass="48632">MPLRRLHGLSAAVSDHLRRSLSTAASHPAWVMMDNIKLRPSSAQRASAELAAPPGVSHLVVPDHLIDLDPETPVDPDSDQLRFHIGHAGATSGDGLLLLDFMDLSATAPVVATHRSPPQRKLTGFSMNLHSASGATQERRITGYDMDPDITRFVCNPVTGQLFRLPDIDGTKKTKYCQNLGLLTASASAHGNGTGPPDRYAVAWIGEDGDGDEEKQTFVMRRFLSQTGEWEKLERLPSPLPLTRPLGIHTHHEVLAFAGRIWWWVDLSWGAVSADPFSDRPELRIVELPKGRLLPLPSSADEITGYLAAQGMYRRMGVSEGRLRYVEISPEPPFVFSNFALDDDGCSWTLEYQNALGRAPAGHPLHEEIPWIGAIDPLNARLVYFILGDYVFSVDMHKGVFEHSHLGEHEYQQRTVLMNCLLPCVLPPWLGSSQIPSTDQ</sequence>
<protein>
    <recommendedName>
        <fullName evidence="1">DUF1618 domain-containing protein</fullName>
    </recommendedName>
</protein>